<organism evidence="7 8">
    <name type="scientific">Candidatus Synechococcus calcipolaris G9</name>
    <dbReference type="NCBI Taxonomy" id="1497997"/>
    <lineage>
        <taxon>Bacteria</taxon>
        <taxon>Bacillati</taxon>
        <taxon>Cyanobacteriota</taxon>
        <taxon>Cyanophyceae</taxon>
        <taxon>Synechococcales</taxon>
        <taxon>Synechococcaceae</taxon>
        <taxon>Synechococcus</taxon>
    </lineage>
</organism>
<feature type="transmembrane region" description="Helical" evidence="5">
    <location>
        <begin position="133"/>
        <end position="150"/>
    </location>
</feature>
<comment type="caution">
    <text evidence="7">The sequence shown here is derived from an EMBL/GenBank/DDBJ whole genome shotgun (WGS) entry which is preliminary data.</text>
</comment>
<feature type="transmembrane region" description="Helical" evidence="5">
    <location>
        <begin position="242"/>
        <end position="259"/>
    </location>
</feature>
<dbReference type="PANTHER" id="PTHR37422">
    <property type="entry name" value="TEICHURONIC ACID BIOSYNTHESIS PROTEIN TUAE"/>
    <property type="match status" value="1"/>
</dbReference>
<protein>
    <submittedName>
        <fullName evidence="7">O-antigen ligase family protein</fullName>
    </submittedName>
</protein>
<accession>A0ABT6EZG5</accession>
<keyword evidence="2 5" id="KW-0812">Transmembrane</keyword>
<evidence type="ECO:0000313" key="7">
    <source>
        <dbReference type="EMBL" id="MDG2990967.1"/>
    </source>
</evidence>
<feature type="transmembrane region" description="Helical" evidence="5">
    <location>
        <begin position="39"/>
        <end position="59"/>
    </location>
</feature>
<keyword evidence="4 5" id="KW-0472">Membrane</keyword>
<dbReference type="InterPro" id="IPR007016">
    <property type="entry name" value="O-antigen_ligase-rel_domated"/>
</dbReference>
<evidence type="ECO:0000256" key="1">
    <source>
        <dbReference type="ARBA" id="ARBA00004141"/>
    </source>
</evidence>
<feature type="transmembrane region" description="Helical" evidence="5">
    <location>
        <begin position="17"/>
        <end position="33"/>
    </location>
</feature>
<evidence type="ECO:0000313" key="8">
    <source>
        <dbReference type="Proteomes" id="UP001154265"/>
    </source>
</evidence>
<feature type="transmembrane region" description="Helical" evidence="5">
    <location>
        <begin position="405"/>
        <end position="423"/>
    </location>
</feature>
<reference evidence="7" key="1">
    <citation type="journal article" date="2022" name="Genome Biol. Evol.">
        <title>A New Gene Family Diagnostic for Intracellular Biomineralization of Amorphous Ca Carbonates by Cyanobacteria.</title>
        <authorList>
            <person name="Benzerara K."/>
            <person name="Duprat E."/>
            <person name="Bitard-Feildel T."/>
            <person name="Caumes G."/>
            <person name="Cassier-Chauvat C."/>
            <person name="Chauvat F."/>
            <person name="Dezi M."/>
            <person name="Diop S.I."/>
            <person name="Gaschignard G."/>
            <person name="Gorgen S."/>
            <person name="Gugger M."/>
            <person name="Lopez-Garcia P."/>
            <person name="Millet M."/>
            <person name="Skouri-Panet F."/>
            <person name="Moreira D."/>
            <person name="Callebaut I."/>
        </authorList>
    </citation>
    <scope>NUCLEOTIDE SEQUENCE</scope>
    <source>
        <strain evidence="7">G9</strain>
    </source>
</reference>
<keyword evidence="3 5" id="KW-1133">Transmembrane helix</keyword>
<evidence type="ECO:0000256" key="4">
    <source>
        <dbReference type="ARBA" id="ARBA00023136"/>
    </source>
</evidence>
<dbReference type="GO" id="GO:0016874">
    <property type="term" value="F:ligase activity"/>
    <property type="evidence" value="ECO:0007669"/>
    <property type="project" value="UniProtKB-KW"/>
</dbReference>
<evidence type="ECO:0000256" key="5">
    <source>
        <dbReference type="SAM" id="Phobius"/>
    </source>
</evidence>
<keyword evidence="7" id="KW-0436">Ligase</keyword>
<feature type="domain" description="O-antigen ligase-related" evidence="6">
    <location>
        <begin position="228"/>
        <end position="381"/>
    </location>
</feature>
<dbReference type="Pfam" id="PF04932">
    <property type="entry name" value="Wzy_C"/>
    <property type="match status" value="1"/>
</dbReference>
<evidence type="ECO:0000256" key="3">
    <source>
        <dbReference type="ARBA" id="ARBA00022989"/>
    </source>
</evidence>
<evidence type="ECO:0000259" key="6">
    <source>
        <dbReference type="Pfam" id="PF04932"/>
    </source>
</evidence>
<feature type="transmembrane region" description="Helical" evidence="5">
    <location>
        <begin position="373"/>
        <end position="393"/>
    </location>
</feature>
<feature type="transmembrane region" description="Helical" evidence="5">
    <location>
        <begin position="71"/>
        <end position="90"/>
    </location>
</feature>
<feature type="transmembrane region" description="Helical" evidence="5">
    <location>
        <begin position="466"/>
        <end position="486"/>
    </location>
</feature>
<dbReference type="EMBL" id="JAKKUT010000002">
    <property type="protein sequence ID" value="MDG2990967.1"/>
    <property type="molecule type" value="Genomic_DNA"/>
</dbReference>
<gene>
    <name evidence="7" type="ORF">L3556_08510</name>
</gene>
<feature type="transmembrane region" description="Helical" evidence="5">
    <location>
        <begin position="271"/>
        <end position="292"/>
    </location>
</feature>
<feature type="transmembrane region" description="Helical" evidence="5">
    <location>
        <begin position="435"/>
        <end position="454"/>
    </location>
</feature>
<dbReference type="Proteomes" id="UP001154265">
    <property type="component" value="Unassembled WGS sequence"/>
</dbReference>
<name>A0ABT6EZG5_9SYNE</name>
<dbReference type="PANTHER" id="PTHR37422:SF23">
    <property type="entry name" value="TEICHURONIC ACID BIOSYNTHESIS PROTEIN TUAE"/>
    <property type="match status" value="1"/>
</dbReference>
<proteinExistence type="predicted"/>
<keyword evidence="8" id="KW-1185">Reference proteome</keyword>
<comment type="subcellular location">
    <subcellularLocation>
        <location evidence="1">Membrane</location>
        <topology evidence="1">Multi-pass membrane protein</topology>
    </subcellularLocation>
</comment>
<dbReference type="RefSeq" id="WP_277867627.1">
    <property type="nucleotide sequence ID" value="NZ_JAKKUT010000002.1"/>
</dbReference>
<feature type="transmembrane region" description="Helical" evidence="5">
    <location>
        <begin position="102"/>
        <end position="121"/>
    </location>
</feature>
<dbReference type="InterPro" id="IPR051533">
    <property type="entry name" value="WaaL-like"/>
</dbReference>
<sequence>MTADNISDRAAKQEGQLLALFTALGYGLFTLLPDSHSLMVAWPWVFIWQVTLILPILWFLQNLAYQRRIQLLGNGFDGVILLLLLGLGISGTFSEFPNQARWFGWAAVGGCAALYALNAWLRKRDRQQQLLQWLGYFTIVFIIWSLFLWLKDTIFPEYLRIQELSTQGFNIGLNHQNLEFRNWAPMGHQNYVAGFLLLSLPLLGALAWQGGNGDRWWRTRWFWLGGLGLGFVDLYSTNSRGGWLGLITILVIITPTIWQQWRQRSPWGQHWFFHPWIMGTGITLVMALFLFFTNSRLRRSLLALGKGYEGTELAYRWITSEAGWLMGWDHPLTGHGLGTVPLVYQRYRPVWAGREAELVFQLHNTPMQIWAELGLWGVASLLLLVGLLFYWLFQRHRWLDSLDGGDRPWVLALYAAFGGYAVLSVTDYQLDNISISGILIFELALLTTFIRTGLGQSPPPRTRFRYALTTVGIGLGIVLAIVLWLIPIQRAWQLSSQGFLALLEETPNWEQFTKKLTAAQELAPWEPYYPFQLGWNLGNRGLRGTETDRENQQSLMTQAIAEFNQGNRISPDQEFGHSNVAWLYLRTEPQGALYPFGRASQLVPAKRGNFLGLGLTLLYLNQESLGTEALTLEALRDPSFITSPLWRDPLLTPLYPRVLEALSDRYQALQTEFPVTNTTGRYARQVDAVLLWWKKDYAGAMAVLKDLPPQFQSAILQDLIEFEQKDFQAPTVPDLQDLRPDQLFLLAWGSAQNRPRLLQTAWSKATQETLPAHQMKDLLDSISDAEDPATRTDFDTWLRFKSPAVAVTFQRAGFGVLSRHIDGPQPVDFFVSNQNLVLSALFQDLWPSNIFLPDLDKSLEPDRQHLLTQLNLGLN</sequence>
<evidence type="ECO:0000256" key="2">
    <source>
        <dbReference type="ARBA" id="ARBA00022692"/>
    </source>
</evidence>
<feature type="transmembrane region" description="Helical" evidence="5">
    <location>
        <begin position="191"/>
        <end position="208"/>
    </location>
</feature>
<reference evidence="7" key="2">
    <citation type="submission" date="2022-01" db="EMBL/GenBank/DDBJ databases">
        <authorList>
            <person name="Zivanovic Y."/>
            <person name="Moreira D."/>
            <person name="Lopez-Garcia P."/>
        </authorList>
    </citation>
    <scope>NUCLEOTIDE SEQUENCE</scope>
    <source>
        <strain evidence="7">G9</strain>
    </source>
</reference>